<keyword evidence="1" id="KW-0645">Protease</keyword>
<reference evidence="1 2" key="1">
    <citation type="journal article" date="2022" name="Plant J.">
        <title>Chromosome-level genome of Camellia lanceoleosa provides a valuable resource for understanding genome evolution and self-incompatibility.</title>
        <authorList>
            <person name="Gong W."/>
            <person name="Xiao S."/>
            <person name="Wang L."/>
            <person name="Liao Z."/>
            <person name="Chang Y."/>
            <person name="Mo W."/>
            <person name="Hu G."/>
            <person name="Li W."/>
            <person name="Zhao G."/>
            <person name="Zhu H."/>
            <person name="Hu X."/>
            <person name="Ji K."/>
            <person name="Xiang X."/>
            <person name="Song Q."/>
            <person name="Yuan D."/>
            <person name="Jin S."/>
            <person name="Zhang L."/>
        </authorList>
    </citation>
    <scope>NUCLEOTIDE SEQUENCE [LARGE SCALE GENOMIC DNA]</scope>
    <source>
        <strain evidence="1">SQ_2022a</strain>
    </source>
</reference>
<gene>
    <name evidence="1" type="ORF">LOK49_LG15G01547</name>
</gene>
<name>A0ACC0F506_9ERIC</name>
<comment type="caution">
    <text evidence="1">The sequence shown here is derived from an EMBL/GenBank/DDBJ whole genome shotgun (WGS) entry which is preliminary data.</text>
</comment>
<accession>A0ACC0F506</accession>
<dbReference type="Proteomes" id="UP001060215">
    <property type="component" value="Chromosome 11"/>
</dbReference>
<keyword evidence="2" id="KW-1185">Reference proteome</keyword>
<organism evidence="1 2">
    <name type="scientific">Camellia lanceoleosa</name>
    <dbReference type="NCBI Taxonomy" id="1840588"/>
    <lineage>
        <taxon>Eukaryota</taxon>
        <taxon>Viridiplantae</taxon>
        <taxon>Streptophyta</taxon>
        <taxon>Embryophyta</taxon>
        <taxon>Tracheophyta</taxon>
        <taxon>Spermatophyta</taxon>
        <taxon>Magnoliopsida</taxon>
        <taxon>eudicotyledons</taxon>
        <taxon>Gunneridae</taxon>
        <taxon>Pentapetalae</taxon>
        <taxon>asterids</taxon>
        <taxon>Ericales</taxon>
        <taxon>Theaceae</taxon>
        <taxon>Camellia</taxon>
    </lineage>
</organism>
<protein>
    <submittedName>
        <fullName evidence="1">NEDD8-specific protease 1</fullName>
    </submittedName>
</protein>
<evidence type="ECO:0000313" key="2">
    <source>
        <dbReference type="Proteomes" id="UP001060215"/>
    </source>
</evidence>
<evidence type="ECO:0000313" key="1">
    <source>
        <dbReference type="EMBL" id="KAI7983605.1"/>
    </source>
</evidence>
<proteinExistence type="predicted"/>
<sequence>MNLGKGEKTGIDGLGLLAKIVLDCIHIDIYKMRKSATDEKIISYNDVVLRRSDLDILSSPYFLNDRIIEFYFSYLPSCYPSEEILLVSPSIAFWIANCPDIESLKDFVEPLNLYYRGLNAGHVKQLCRAIVGYMGISDMASACKYVEYSKTPQQVNGYDCGLYIAAIVKAICSWYESKSEPKDEDGFWFSTMNEQVNPSVVAEMRNEILGLVKSLMAMK</sequence>
<dbReference type="EMBL" id="CM045768">
    <property type="protein sequence ID" value="KAI7983605.1"/>
    <property type="molecule type" value="Genomic_DNA"/>
</dbReference>
<keyword evidence="1" id="KW-0378">Hydrolase</keyword>